<dbReference type="PANTHER" id="PTHR11933:SF5">
    <property type="entry name" value="MITOCHONDRIAL TRNA-SPECIFIC 2-THIOURIDYLASE 1"/>
    <property type="match status" value="1"/>
</dbReference>
<dbReference type="AlphaFoldDB" id="G0URE5"/>
<name>G0URE5_TRYCI</name>
<dbReference type="GO" id="GO:0002143">
    <property type="term" value="P:tRNA wobble position uridine thiolation"/>
    <property type="evidence" value="ECO:0007669"/>
    <property type="project" value="TreeGrafter"/>
</dbReference>
<reference evidence="1" key="1">
    <citation type="journal article" date="2012" name="Proc. Natl. Acad. Sci. U.S.A.">
        <title>Antigenic diversity is generated by distinct evolutionary mechanisms in African trypanosome species.</title>
        <authorList>
            <person name="Jackson A.P."/>
            <person name="Berry A."/>
            <person name="Aslett M."/>
            <person name="Allison H.C."/>
            <person name="Burton P."/>
            <person name="Vavrova-Anderson J."/>
            <person name="Brown R."/>
            <person name="Browne H."/>
            <person name="Corton N."/>
            <person name="Hauser H."/>
            <person name="Gamble J."/>
            <person name="Gilderthorp R."/>
            <person name="Marcello L."/>
            <person name="McQuillan J."/>
            <person name="Otto T.D."/>
            <person name="Quail M.A."/>
            <person name="Sanders M.J."/>
            <person name="van Tonder A."/>
            <person name="Ginger M.L."/>
            <person name="Field M.C."/>
            <person name="Barry J.D."/>
            <person name="Hertz-Fowler C."/>
            <person name="Berriman M."/>
        </authorList>
    </citation>
    <scope>NUCLEOTIDE SEQUENCE</scope>
    <source>
        <strain evidence="1">IL3000</strain>
    </source>
</reference>
<evidence type="ECO:0000313" key="1">
    <source>
        <dbReference type="EMBL" id="CCC91957.1"/>
    </source>
</evidence>
<dbReference type="Gene3D" id="2.40.30.10">
    <property type="entry name" value="Translation factors"/>
    <property type="match status" value="1"/>
</dbReference>
<dbReference type="InterPro" id="IPR014729">
    <property type="entry name" value="Rossmann-like_a/b/a_fold"/>
</dbReference>
<dbReference type="EMBL" id="HE575321">
    <property type="protein sequence ID" value="CCC91957.1"/>
    <property type="molecule type" value="Genomic_DNA"/>
</dbReference>
<accession>G0URE5</accession>
<dbReference type="SUPFAM" id="SSF52402">
    <property type="entry name" value="Adenine nucleotide alpha hydrolases-like"/>
    <property type="match status" value="1"/>
</dbReference>
<organism evidence="1">
    <name type="scientific">Trypanosoma congolense (strain IL3000)</name>
    <dbReference type="NCBI Taxonomy" id="1068625"/>
    <lineage>
        <taxon>Eukaryota</taxon>
        <taxon>Discoba</taxon>
        <taxon>Euglenozoa</taxon>
        <taxon>Kinetoplastea</taxon>
        <taxon>Metakinetoplastina</taxon>
        <taxon>Trypanosomatida</taxon>
        <taxon>Trypanosomatidae</taxon>
        <taxon>Trypanosoma</taxon>
        <taxon>Nannomonas</taxon>
    </lineage>
</organism>
<protein>
    <submittedName>
        <fullName evidence="1">Putative tRNA-methyl transferase</fullName>
    </submittedName>
</protein>
<proteinExistence type="predicted"/>
<dbReference type="GO" id="GO:0016740">
    <property type="term" value="F:transferase activity"/>
    <property type="evidence" value="ECO:0007669"/>
    <property type="project" value="UniProtKB-KW"/>
</dbReference>
<dbReference type="VEuPathDB" id="TriTrypDB:TcIL3000_8_1760"/>
<keyword evidence="1" id="KW-0808">Transferase</keyword>
<dbReference type="Gene3D" id="3.40.50.620">
    <property type="entry name" value="HUPs"/>
    <property type="match status" value="2"/>
</dbReference>
<gene>
    <name evidence="1" type="ORF">TCIL3000_8_1760</name>
</gene>
<dbReference type="PANTHER" id="PTHR11933">
    <property type="entry name" value="TRNA 5-METHYLAMINOMETHYL-2-THIOURIDYLATE -METHYLTRANSFERASE"/>
    <property type="match status" value="1"/>
</dbReference>
<sequence>MGSGVVQVAIALSGGVDSAVAALLLHRCVATWRDVEALWCSPRPLSLDEVVTAIAERRSWADLVTCFPQSWMAQHNPAAEIRYHPLFMKNWDDLADSFEGGGGAAHRRRWCGASWKDYDDATEVARKVGLLPDNGLLQLYDFSSRYVTACFDPMLNAYARGETLNVDVLCNSEVKFGALLRVLLDNGRAQYIATGHYSRTIALHNIEPCSDMIKDKMNNARVIARPFTAGNDLNDQTLFLSRLSRFQASRAIFPLGHVFGRKADVRAVARYFGLTNVSEKKTSTGLCFVGERYRRSRRAADGFCAFLTEYIAPSREEPSDVSAAGGAVTKFLDAGTDRAVPCTSFIIPGGYKWPEQPLLPAHCLTIGQRLQGLRAEGEPVTYYYVQCKEVLSPQGYMELTEDCCTRHLRAVWLVNSWDHRLLYRAVVKLRDVLLTMSREQLLPQLSSTQSQRRSVKDVRLRCCCCARHQEPLQAAELHFFASDVHETGDGGTRVHCATVEFSAPVRAPTAGQALVAYRRVALGVSEASSSTDPSAWFVAASGWIV</sequence>
<dbReference type="Pfam" id="PF03054">
    <property type="entry name" value="tRNA_Me_trans"/>
    <property type="match status" value="1"/>
</dbReference>